<keyword evidence="10 18" id="KW-0808">Transferase</keyword>
<sequence length="269" mass="29927">MNVGGKLKSNNRYLGALILSPLIAFLFIGGPYLKIVSLILSLMGMYEIYNAARTVDIKPIPILGYVACVFYYIFNSNSEISLFIIIVLIFILLINSVLNVKYNFIDISVTLLGFIYCGIFFSFISLVNQMQYGKYMVWIIFLSSWICDTAAYYTGRIFGKRKLCPKVSPKKTIEGSIGGLIGSMVACSAFGFFISKSVPIPNYHYVILGLLGGIAGQFGDLSASAIKRYVGIKDYSNLIPGHGGILDRFDSILFSSVIVFYYLHFILQL</sequence>
<evidence type="ECO:0000313" key="20">
    <source>
        <dbReference type="EMBL" id="PPK49718.1"/>
    </source>
</evidence>
<dbReference type="RefSeq" id="WP_104409038.1">
    <property type="nucleotide sequence ID" value="NZ_PTIS01000001.1"/>
</dbReference>
<dbReference type="Pfam" id="PF01148">
    <property type="entry name" value="CTP_transf_1"/>
    <property type="match status" value="1"/>
</dbReference>
<keyword evidence="14" id="KW-0443">Lipid metabolism</keyword>
<accession>A0A2S6G1E9</accession>
<keyword evidence="12 18" id="KW-0548">Nucleotidyltransferase</keyword>
<evidence type="ECO:0000313" key="21">
    <source>
        <dbReference type="Proteomes" id="UP000239863"/>
    </source>
</evidence>
<evidence type="ECO:0000256" key="10">
    <source>
        <dbReference type="ARBA" id="ARBA00022679"/>
    </source>
</evidence>
<evidence type="ECO:0000256" key="11">
    <source>
        <dbReference type="ARBA" id="ARBA00022692"/>
    </source>
</evidence>
<feature type="transmembrane region" description="Helical" evidence="19">
    <location>
        <begin position="175"/>
        <end position="194"/>
    </location>
</feature>
<keyword evidence="15 19" id="KW-0472">Membrane</keyword>
<comment type="pathway">
    <text evidence="4">Lipid metabolism.</text>
</comment>
<keyword evidence="9" id="KW-0444">Lipid biosynthesis</keyword>
<comment type="subcellular location">
    <subcellularLocation>
        <location evidence="2">Cell membrane</location>
        <topology evidence="2">Multi-pass membrane protein</topology>
    </subcellularLocation>
</comment>
<evidence type="ECO:0000256" key="15">
    <source>
        <dbReference type="ARBA" id="ARBA00023136"/>
    </source>
</evidence>
<feature type="transmembrane region" description="Helical" evidence="19">
    <location>
        <begin position="80"/>
        <end position="100"/>
    </location>
</feature>
<evidence type="ECO:0000256" key="13">
    <source>
        <dbReference type="ARBA" id="ARBA00022989"/>
    </source>
</evidence>
<dbReference type="PANTHER" id="PTHR46382">
    <property type="entry name" value="PHOSPHATIDATE CYTIDYLYLTRANSFERASE"/>
    <property type="match status" value="1"/>
</dbReference>
<keyword evidence="17" id="KW-1208">Phospholipid metabolism</keyword>
<evidence type="ECO:0000256" key="12">
    <source>
        <dbReference type="ARBA" id="ARBA00022695"/>
    </source>
</evidence>
<evidence type="ECO:0000256" key="5">
    <source>
        <dbReference type="ARBA" id="ARBA00010185"/>
    </source>
</evidence>
<dbReference type="InterPro" id="IPR000374">
    <property type="entry name" value="PC_trans"/>
</dbReference>
<gene>
    <name evidence="20" type="ORF">BD821_101383</name>
</gene>
<evidence type="ECO:0000256" key="2">
    <source>
        <dbReference type="ARBA" id="ARBA00004651"/>
    </source>
</evidence>
<dbReference type="EMBL" id="PTIS01000001">
    <property type="protein sequence ID" value="PPK49718.1"/>
    <property type="molecule type" value="Genomic_DNA"/>
</dbReference>
<feature type="transmembrane region" description="Helical" evidence="19">
    <location>
        <begin position="206"/>
        <end position="230"/>
    </location>
</feature>
<comment type="similarity">
    <text evidence="5 18">Belongs to the CDS family.</text>
</comment>
<dbReference type="AlphaFoldDB" id="A0A2S6G1E9"/>
<evidence type="ECO:0000256" key="4">
    <source>
        <dbReference type="ARBA" id="ARBA00005189"/>
    </source>
</evidence>
<evidence type="ECO:0000256" key="16">
    <source>
        <dbReference type="ARBA" id="ARBA00023209"/>
    </source>
</evidence>
<dbReference type="GO" id="GO:0005886">
    <property type="term" value="C:plasma membrane"/>
    <property type="evidence" value="ECO:0007669"/>
    <property type="project" value="UniProtKB-SubCell"/>
</dbReference>
<dbReference type="OrthoDB" id="9799199at2"/>
<dbReference type="UniPathway" id="UPA00557">
    <property type="reaction ID" value="UER00614"/>
</dbReference>
<evidence type="ECO:0000256" key="9">
    <source>
        <dbReference type="ARBA" id="ARBA00022516"/>
    </source>
</evidence>
<name>A0A2S6G1E9_9CLOT</name>
<comment type="caution">
    <text evidence="20">The sequence shown here is derived from an EMBL/GenBank/DDBJ whole genome shotgun (WGS) entry which is preliminary data.</text>
</comment>
<protein>
    <recommendedName>
        <fullName evidence="7 18">Phosphatidate cytidylyltransferase</fullName>
        <ecNumber evidence="6 18">2.7.7.41</ecNumber>
    </recommendedName>
</protein>
<feature type="transmembrane region" description="Helical" evidence="19">
    <location>
        <begin position="107"/>
        <end position="129"/>
    </location>
</feature>
<proteinExistence type="inferred from homology"/>
<dbReference type="GO" id="GO:0016024">
    <property type="term" value="P:CDP-diacylglycerol biosynthetic process"/>
    <property type="evidence" value="ECO:0007669"/>
    <property type="project" value="UniProtKB-UniPathway"/>
</dbReference>
<dbReference type="EC" id="2.7.7.41" evidence="6 18"/>
<dbReference type="GO" id="GO:0004605">
    <property type="term" value="F:phosphatidate cytidylyltransferase activity"/>
    <property type="evidence" value="ECO:0007669"/>
    <property type="project" value="UniProtKB-EC"/>
</dbReference>
<evidence type="ECO:0000256" key="17">
    <source>
        <dbReference type="ARBA" id="ARBA00023264"/>
    </source>
</evidence>
<reference evidence="20 21" key="1">
    <citation type="submission" date="2018-02" db="EMBL/GenBank/DDBJ databases">
        <title>Genomic Encyclopedia of Archaeal and Bacterial Type Strains, Phase II (KMG-II): from individual species to whole genera.</title>
        <authorList>
            <person name="Goeker M."/>
        </authorList>
    </citation>
    <scope>NUCLEOTIDE SEQUENCE [LARGE SCALE GENOMIC DNA]</scope>
    <source>
        <strain evidence="20 21">DSM 15099</strain>
    </source>
</reference>
<evidence type="ECO:0000256" key="18">
    <source>
        <dbReference type="RuleBase" id="RU003938"/>
    </source>
</evidence>
<organism evidence="20 21">
    <name type="scientific">Clostridium algidicarnis DSM 15099</name>
    <dbReference type="NCBI Taxonomy" id="1121295"/>
    <lineage>
        <taxon>Bacteria</taxon>
        <taxon>Bacillati</taxon>
        <taxon>Bacillota</taxon>
        <taxon>Clostridia</taxon>
        <taxon>Eubacteriales</taxon>
        <taxon>Clostridiaceae</taxon>
        <taxon>Clostridium</taxon>
    </lineage>
</organism>
<evidence type="ECO:0000256" key="8">
    <source>
        <dbReference type="ARBA" id="ARBA00022475"/>
    </source>
</evidence>
<feature type="transmembrane region" description="Helical" evidence="19">
    <location>
        <begin position="135"/>
        <end position="154"/>
    </location>
</feature>
<keyword evidence="16" id="KW-0594">Phospholipid biosynthesis</keyword>
<keyword evidence="11 18" id="KW-0812">Transmembrane</keyword>
<evidence type="ECO:0000256" key="19">
    <source>
        <dbReference type="SAM" id="Phobius"/>
    </source>
</evidence>
<dbReference type="PANTHER" id="PTHR46382:SF1">
    <property type="entry name" value="PHOSPHATIDATE CYTIDYLYLTRANSFERASE"/>
    <property type="match status" value="1"/>
</dbReference>
<evidence type="ECO:0000256" key="6">
    <source>
        <dbReference type="ARBA" id="ARBA00012487"/>
    </source>
</evidence>
<evidence type="ECO:0000256" key="7">
    <source>
        <dbReference type="ARBA" id="ARBA00019373"/>
    </source>
</evidence>
<dbReference type="PROSITE" id="PS01315">
    <property type="entry name" value="CDS"/>
    <property type="match status" value="1"/>
</dbReference>
<keyword evidence="8" id="KW-1003">Cell membrane</keyword>
<dbReference type="STRING" id="37659.GCA_000703125_02568"/>
<feature type="transmembrane region" description="Helical" evidence="19">
    <location>
        <begin position="251"/>
        <end position="267"/>
    </location>
</feature>
<evidence type="ECO:0000256" key="14">
    <source>
        <dbReference type="ARBA" id="ARBA00023098"/>
    </source>
</evidence>
<dbReference type="Proteomes" id="UP000239863">
    <property type="component" value="Unassembled WGS sequence"/>
</dbReference>
<evidence type="ECO:0000256" key="3">
    <source>
        <dbReference type="ARBA" id="ARBA00005119"/>
    </source>
</evidence>
<comment type="pathway">
    <text evidence="3 18">Phospholipid metabolism; CDP-diacylglycerol biosynthesis; CDP-diacylglycerol from sn-glycerol 3-phosphate: step 3/3.</text>
</comment>
<comment type="catalytic activity">
    <reaction evidence="1 18">
        <text>a 1,2-diacyl-sn-glycero-3-phosphate + CTP + H(+) = a CDP-1,2-diacyl-sn-glycerol + diphosphate</text>
        <dbReference type="Rhea" id="RHEA:16229"/>
        <dbReference type="ChEBI" id="CHEBI:15378"/>
        <dbReference type="ChEBI" id="CHEBI:33019"/>
        <dbReference type="ChEBI" id="CHEBI:37563"/>
        <dbReference type="ChEBI" id="CHEBI:58332"/>
        <dbReference type="ChEBI" id="CHEBI:58608"/>
        <dbReference type="EC" id="2.7.7.41"/>
    </reaction>
</comment>
<feature type="transmembrane region" description="Helical" evidence="19">
    <location>
        <begin position="13"/>
        <end position="43"/>
    </location>
</feature>
<keyword evidence="13 19" id="KW-1133">Transmembrane helix</keyword>
<evidence type="ECO:0000256" key="1">
    <source>
        <dbReference type="ARBA" id="ARBA00001698"/>
    </source>
</evidence>